<keyword evidence="5 7" id="KW-1133">Transmembrane helix</keyword>
<protein>
    <submittedName>
        <fullName evidence="9">DUF421 domain-containing protein</fullName>
    </submittedName>
</protein>
<comment type="subcellular location">
    <subcellularLocation>
        <location evidence="1">Cell membrane</location>
        <topology evidence="1">Multi-pass membrane protein</topology>
    </subcellularLocation>
</comment>
<dbReference type="PANTHER" id="PTHR34582">
    <property type="entry name" value="UPF0702 TRANSMEMBRANE PROTEIN YCAP"/>
    <property type="match status" value="1"/>
</dbReference>
<evidence type="ECO:0000256" key="2">
    <source>
        <dbReference type="ARBA" id="ARBA00006448"/>
    </source>
</evidence>
<evidence type="ECO:0000256" key="4">
    <source>
        <dbReference type="ARBA" id="ARBA00022692"/>
    </source>
</evidence>
<evidence type="ECO:0000256" key="6">
    <source>
        <dbReference type="ARBA" id="ARBA00023136"/>
    </source>
</evidence>
<evidence type="ECO:0000256" key="3">
    <source>
        <dbReference type="ARBA" id="ARBA00022475"/>
    </source>
</evidence>
<dbReference type="Proteomes" id="UP000482155">
    <property type="component" value="Unassembled WGS sequence"/>
</dbReference>
<dbReference type="PANTHER" id="PTHR34582:SF6">
    <property type="entry name" value="UPF0702 TRANSMEMBRANE PROTEIN YCAP"/>
    <property type="match status" value="1"/>
</dbReference>
<keyword evidence="6 7" id="KW-0472">Membrane</keyword>
<feature type="domain" description="YetF C-terminal" evidence="8">
    <location>
        <begin position="95"/>
        <end position="163"/>
    </location>
</feature>
<comment type="caution">
    <text evidence="9">The sequence shown here is derived from an EMBL/GenBank/DDBJ whole genome shotgun (WGS) entry which is preliminary data.</text>
</comment>
<accession>A0A6B3SID2</accession>
<dbReference type="Pfam" id="PF04239">
    <property type="entry name" value="DUF421"/>
    <property type="match status" value="1"/>
</dbReference>
<keyword evidence="3" id="KW-1003">Cell membrane</keyword>
<evidence type="ECO:0000256" key="7">
    <source>
        <dbReference type="SAM" id="Phobius"/>
    </source>
</evidence>
<comment type="similarity">
    <text evidence="2">Belongs to the UPF0702 family.</text>
</comment>
<keyword evidence="10" id="KW-1185">Reference proteome</keyword>
<proteinExistence type="inferred from homology"/>
<keyword evidence="4 7" id="KW-0812">Transmembrane</keyword>
<evidence type="ECO:0000256" key="5">
    <source>
        <dbReference type="ARBA" id="ARBA00022989"/>
    </source>
</evidence>
<name>A0A6B3SID2_9BURK</name>
<feature type="transmembrane region" description="Helical" evidence="7">
    <location>
        <begin position="20"/>
        <end position="39"/>
    </location>
</feature>
<dbReference type="EMBL" id="JAAIVB010000012">
    <property type="protein sequence ID" value="NEX60378.1"/>
    <property type="molecule type" value="Genomic_DNA"/>
</dbReference>
<dbReference type="InterPro" id="IPR007353">
    <property type="entry name" value="DUF421"/>
</dbReference>
<evidence type="ECO:0000313" key="10">
    <source>
        <dbReference type="Proteomes" id="UP000482155"/>
    </source>
</evidence>
<evidence type="ECO:0000313" key="9">
    <source>
        <dbReference type="EMBL" id="NEX60378.1"/>
    </source>
</evidence>
<organism evidence="9 10">
    <name type="scientific">Noviherbaspirillum galbum</name>
    <dbReference type="NCBI Taxonomy" id="2709383"/>
    <lineage>
        <taxon>Bacteria</taxon>
        <taxon>Pseudomonadati</taxon>
        <taxon>Pseudomonadota</taxon>
        <taxon>Betaproteobacteria</taxon>
        <taxon>Burkholderiales</taxon>
        <taxon>Oxalobacteraceae</taxon>
        <taxon>Noviherbaspirillum</taxon>
    </lineage>
</organism>
<feature type="transmembrane region" description="Helical" evidence="7">
    <location>
        <begin position="76"/>
        <end position="94"/>
    </location>
</feature>
<dbReference type="GO" id="GO:0005886">
    <property type="term" value="C:plasma membrane"/>
    <property type="evidence" value="ECO:0007669"/>
    <property type="project" value="UniProtKB-SubCell"/>
</dbReference>
<feature type="transmembrane region" description="Helical" evidence="7">
    <location>
        <begin position="46"/>
        <end position="64"/>
    </location>
</feature>
<dbReference type="Gene3D" id="3.30.240.20">
    <property type="entry name" value="bsu07140 like domains"/>
    <property type="match status" value="1"/>
</dbReference>
<dbReference type="InterPro" id="IPR023090">
    <property type="entry name" value="UPF0702_alpha/beta_dom_sf"/>
</dbReference>
<gene>
    <name evidence="9" type="ORF">G3574_04750</name>
</gene>
<evidence type="ECO:0000259" key="8">
    <source>
        <dbReference type="Pfam" id="PF04239"/>
    </source>
</evidence>
<sequence>MFEAVDWNAMFGLSVPPLELIVRGTAMYWFLFLLFRFVIRRDVGAVGIADILIFVIVADAAQNAMAGEYTSVTDGMILVSTLIGWNFLMDILSYHSALVRRFVESPPLLLVSEGRLHYRNMRKEFISEDELWTKLRQQGVDSLDKVKLVFMEPDGQISVIKKE</sequence>
<reference evidence="9 10" key="1">
    <citation type="submission" date="2020-02" db="EMBL/GenBank/DDBJ databases">
        <authorList>
            <person name="Kim M.K."/>
        </authorList>
    </citation>
    <scope>NUCLEOTIDE SEQUENCE [LARGE SCALE GENOMIC DNA]</scope>
    <source>
        <strain evidence="9 10">17J57-3</strain>
    </source>
</reference>
<dbReference type="AlphaFoldDB" id="A0A6B3SID2"/>
<dbReference type="RefSeq" id="WP_163960865.1">
    <property type="nucleotide sequence ID" value="NZ_JAAIVB010000012.1"/>
</dbReference>
<evidence type="ECO:0000256" key="1">
    <source>
        <dbReference type="ARBA" id="ARBA00004651"/>
    </source>
</evidence>